<evidence type="ECO:0000256" key="4">
    <source>
        <dbReference type="ARBA" id="ARBA00023002"/>
    </source>
</evidence>
<keyword evidence="4 9" id="KW-0560">Oxidoreductase</keyword>
<name>A0A4Q2AV30_9BURK</name>
<dbReference type="InterPro" id="IPR036136">
    <property type="entry name" value="Nit/Sulf_reduc_fer-like_dom_sf"/>
</dbReference>
<evidence type="ECO:0000256" key="5">
    <source>
        <dbReference type="ARBA" id="ARBA00023004"/>
    </source>
</evidence>
<reference evidence="9 10" key="1">
    <citation type="submission" date="2018-08" db="EMBL/GenBank/DDBJ databases">
        <title>Mountain-cultivated ginseng endophyte, Burkholderia stabilis and its activity against ginseng root rot disease.</title>
        <authorList>
            <person name="Tapan Kumar M."/>
            <person name="Bae H."/>
            <person name="Shanmugam G."/>
            <person name="Jeon J."/>
        </authorList>
    </citation>
    <scope>NUCLEOTIDE SEQUENCE [LARGE SCALE GENOMIC DNA]</scope>
    <source>
        <strain evidence="9 10">EB159</strain>
    </source>
</reference>
<evidence type="ECO:0000313" key="9">
    <source>
        <dbReference type="EMBL" id="RXV73838.1"/>
    </source>
</evidence>
<dbReference type="SUPFAM" id="SSF55124">
    <property type="entry name" value="Nitrite/Sulfite reductase N-terminal domain-like"/>
    <property type="match status" value="2"/>
</dbReference>
<dbReference type="InterPro" id="IPR005117">
    <property type="entry name" value="NiRdtase/SiRdtase_haem-b_fer"/>
</dbReference>
<feature type="domain" description="Nitrite/sulphite reductase 4Fe-4S" evidence="7">
    <location>
        <begin position="134"/>
        <end position="280"/>
    </location>
</feature>
<evidence type="ECO:0000256" key="1">
    <source>
        <dbReference type="ARBA" id="ARBA00022485"/>
    </source>
</evidence>
<dbReference type="Gene3D" id="3.90.480.10">
    <property type="entry name" value="Sulfite Reductase Hemoprotein,Domain 2"/>
    <property type="match status" value="2"/>
</dbReference>
<dbReference type="Pfam" id="PF01077">
    <property type="entry name" value="NIR_SIR"/>
    <property type="match status" value="1"/>
</dbReference>
<dbReference type="Gene3D" id="3.30.413.10">
    <property type="entry name" value="Sulfite Reductase Hemoprotein, domain 1"/>
    <property type="match status" value="2"/>
</dbReference>
<dbReference type="Pfam" id="PF03460">
    <property type="entry name" value="NIR_SIR_ferr"/>
    <property type="match status" value="2"/>
</dbReference>
<dbReference type="InterPro" id="IPR051329">
    <property type="entry name" value="NIR_SIR_4Fe-4S"/>
</dbReference>
<keyword evidence="3" id="KW-0479">Metal-binding</keyword>
<dbReference type="Proteomes" id="UP000289650">
    <property type="component" value="Unassembled WGS sequence"/>
</dbReference>
<keyword evidence="5" id="KW-0408">Iron</keyword>
<dbReference type="PANTHER" id="PTHR32439">
    <property type="entry name" value="FERREDOXIN--NITRITE REDUCTASE, CHLOROPLASTIC"/>
    <property type="match status" value="1"/>
</dbReference>
<dbReference type="GO" id="GO:0051539">
    <property type="term" value="F:4 iron, 4 sulfur cluster binding"/>
    <property type="evidence" value="ECO:0007669"/>
    <property type="project" value="UniProtKB-KW"/>
</dbReference>
<dbReference type="GO" id="GO:0043818">
    <property type="term" value="F:precorrin-3B synthase activity"/>
    <property type="evidence" value="ECO:0007669"/>
    <property type="project" value="UniProtKB-EC"/>
</dbReference>
<dbReference type="InterPro" id="IPR012798">
    <property type="entry name" value="Cbl_synth_CobG-like"/>
</dbReference>
<feature type="domain" description="Nitrite/Sulfite reductase ferredoxin-like" evidence="8">
    <location>
        <begin position="308"/>
        <end position="373"/>
    </location>
</feature>
<dbReference type="EMBL" id="QWEX01000001">
    <property type="protein sequence ID" value="RXV73838.1"/>
    <property type="molecule type" value="Genomic_DNA"/>
</dbReference>
<keyword evidence="1" id="KW-0004">4Fe-4S</keyword>
<keyword evidence="6" id="KW-0411">Iron-sulfur</keyword>
<sequence length="486" mass="50149">MRASRRRAGCTDALAAARHCPGTPLSSAPDSIPAFPVVRPSACPGLVRVVAAADGGLCRIKLPGGRLDARQARAIAAAARACGSGAIDATNRANLQLRGIRDDAADALTRALLDAGLGPRIDAGADAAALAASDDARNLMLSPLAGHDPAALVDSRALSMPLLDMLAREPRRGELSPKFSIQLDGGEAVAALDHPHDIWLAAWRRDDGAVRIAAGLAGCPPVAPGDRRALVDVSPDQSVALVRALLLAFLDLAPPDVTRMRALLATCGERALLERAQHDLPFPLAADPALAGWRRIRADPALRFGARPSRDAARCSVGAQFVLGRLDATQLERLAALADTDGDGTLSMTPWQGVFMHGVSHEHAPATLAALASLGLVCAPSDPLATLVACTGSAGCAKAHADTKHDALALAARIGHPVDVHLSGCERHCALPHPATHTLVAVAPAHYDLYRRDAAAGLGAPLARHLTIDQAAARLTGAAQPGHTDA</sequence>
<dbReference type="AlphaFoldDB" id="A0A4Q2AV30"/>
<organism evidence="9 10">
    <name type="scientific">Burkholderia stabilis</name>
    <dbReference type="NCBI Taxonomy" id="95485"/>
    <lineage>
        <taxon>Bacteria</taxon>
        <taxon>Pseudomonadati</taxon>
        <taxon>Pseudomonadota</taxon>
        <taxon>Betaproteobacteria</taxon>
        <taxon>Burkholderiales</taxon>
        <taxon>Burkholderiaceae</taxon>
        <taxon>Burkholderia</taxon>
        <taxon>Burkholderia cepacia complex</taxon>
    </lineage>
</organism>
<evidence type="ECO:0000256" key="2">
    <source>
        <dbReference type="ARBA" id="ARBA00022617"/>
    </source>
</evidence>
<evidence type="ECO:0000313" key="10">
    <source>
        <dbReference type="Proteomes" id="UP000289650"/>
    </source>
</evidence>
<dbReference type="EC" id="1.14.13.83" evidence="9"/>
<protein>
    <submittedName>
        <fullName evidence="9">Precorrin-3B synthase</fullName>
        <ecNumber evidence="9">1.14.13.83</ecNumber>
    </submittedName>
</protein>
<dbReference type="SUPFAM" id="SSF56014">
    <property type="entry name" value="Nitrite and sulphite reductase 4Fe-4S domain-like"/>
    <property type="match status" value="2"/>
</dbReference>
<keyword evidence="2" id="KW-0349">Heme</keyword>
<gene>
    <name evidence="9" type="primary">cobG</name>
    <name evidence="9" type="ORF">D1006_16865</name>
</gene>
<proteinExistence type="predicted"/>
<dbReference type="InterPro" id="IPR006067">
    <property type="entry name" value="NO2/SO3_Rdtase_4Fe4S_dom"/>
</dbReference>
<dbReference type="GO" id="GO:0046872">
    <property type="term" value="F:metal ion binding"/>
    <property type="evidence" value="ECO:0007669"/>
    <property type="project" value="UniProtKB-KW"/>
</dbReference>
<dbReference type="InterPro" id="IPR045854">
    <property type="entry name" value="NO2/SO3_Rdtase_4Fe4S_sf"/>
</dbReference>
<evidence type="ECO:0000256" key="6">
    <source>
        <dbReference type="ARBA" id="ARBA00023014"/>
    </source>
</evidence>
<dbReference type="GO" id="GO:0020037">
    <property type="term" value="F:heme binding"/>
    <property type="evidence" value="ECO:0007669"/>
    <property type="project" value="InterPro"/>
</dbReference>
<evidence type="ECO:0000256" key="3">
    <source>
        <dbReference type="ARBA" id="ARBA00022723"/>
    </source>
</evidence>
<accession>A0A4Q2AV30</accession>
<feature type="domain" description="Nitrite/Sulfite reductase ferredoxin-like" evidence="8">
    <location>
        <begin position="57"/>
        <end position="114"/>
    </location>
</feature>
<dbReference type="OrthoDB" id="7459360at2"/>
<evidence type="ECO:0000259" key="8">
    <source>
        <dbReference type="Pfam" id="PF03460"/>
    </source>
</evidence>
<dbReference type="NCBIfam" id="TIGR02435">
    <property type="entry name" value="CobG"/>
    <property type="match status" value="1"/>
</dbReference>
<dbReference type="PANTHER" id="PTHR32439:SF9">
    <property type="entry name" value="BLR3264 PROTEIN"/>
    <property type="match status" value="1"/>
</dbReference>
<comment type="caution">
    <text evidence="9">The sequence shown here is derived from an EMBL/GenBank/DDBJ whole genome shotgun (WGS) entry which is preliminary data.</text>
</comment>
<evidence type="ECO:0000259" key="7">
    <source>
        <dbReference type="Pfam" id="PF01077"/>
    </source>
</evidence>